<keyword evidence="3 5" id="KW-1133">Transmembrane helix</keyword>
<dbReference type="Gene3D" id="1.20.1070.10">
    <property type="entry name" value="Rhodopsin 7-helix transmembrane proteins"/>
    <property type="match status" value="1"/>
</dbReference>
<dbReference type="EMBL" id="CABPRJ010000490">
    <property type="protein sequence ID" value="VVC29282.1"/>
    <property type="molecule type" value="Genomic_DNA"/>
</dbReference>
<proteinExistence type="predicted"/>
<evidence type="ECO:0000256" key="3">
    <source>
        <dbReference type="ARBA" id="ARBA00022989"/>
    </source>
</evidence>
<dbReference type="GO" id="GO:0032438">
    <property type="term" value="P:melanosome organization"/>
    <property type="evidence" value="ECO:0007669"/>
    <property type="project" value="TreeGrafter"/>
</dbReference>
<evidence type="ECO:0000313" key="7">
    <source>
        <dbReference type="EMBL" id="VVC29282.1"/>
    </source>
</evidence>
<dbReference type="InterPro" id="IPR017452">
    <property type="entry name" value="GPCR_Rhodpsn_7TM"/>
</dbReference>
<dbReference type="GO" id="GO:0035643">
    <property type="term" value="F:L-DOPA receptor activity"/>
    <property type="evidence" value="ECO:0007669"/>
    <property type="project" value="TreeGrafter"/>
</dbReference>
<dbReference type="InterPro" id="IPR001414">
    <property type="entry name" value="GPR143"/>
</dbReference>
<evidence type="ECO:0000313" key="8">
    <source>
        <dbReference type="Proteomes" id="UP000325440"/>
    </source>
</evidence>
<dbReference type="OrthoDB" id="10069455at2759"/>
<dbReference type="AlphaFoldDB" id="A0A5E4MHE1"/>
<dbReference type="PROSITE" id="PS50262">
    <property type="entry name" value="G_PROTEIN_RECEP_F1_2"/>
    <property type="match status" value="1"/>
</dbReference>
<dbReference type="GO" id="GO:0050848">
    <property type="term" value="P:regulation of calcium-mediated signaling"/>
    <property type="evidence" value="ECO:0007669"/>
    <property type="project" value="TreeGrafter"/>
</dbReference>
<dbReference type="Pfam" id="PF02101">
    <property type="entry name" value="Ocular_alb"/>
    <property type="match status" value="1"/>
</dbReference>
<organism evidence="7 8">
    <name type="scientific">Cinara cedri</name>
    <dbReference type="NCBI Taxonomy" id="506608"/>
    <lineage>
        <taxon>Eukaryota</taxon>
        <taxon>Metazoa</taxon>
        <taxon>Ecdysozoa</taxon>
        <taxon>Arthropoda</taxon>
        <taxon>Hexapoda</taxon>
        <taxon>Insecta</taxon>
        <taxon>Pterygota</taxon>
        <taxon>Neoptera</taxon>
        <taxon>Paraneoptera</taxon>
        <taxon>Hemiptera</taxon>
        <taxon>Sternorrhyncha</taxon>
        <taxon>Aphidomorpha</taxon>
        <taxon>Aphidoidea</taxon>
        <taxon>Aphididae</taxon>
        <taxon>Lachninae</taxon>
        <taxon>Cinara</taxon>
    </lineage>
</organism>
<sequence length="366" mass="43173">MLRNIRRSHRTVADKLENMADPSIQTFCCRRALDYLPAYKLMNEFNTDRFNMVCLLSSLIGLSGATYQILPKMEPKVPNRFYSNIMRRGKNIIMWLAIADFCASLGILLRSCLKLMHHFQWYDAQPYTVTCIFLAVWIQYFYMVTWLWTLSYAIDMWRAYQDKHSCRKLYHLIVWIFPAIFTFIGLSTLYTPDANCHNLSPKENVVMKFFPNYFFTFLPVIIVMVINPVLYSISTGYIYHIITSYMAQYSTNERKMLDLFKQRFALINFGFYLCWTPNLINAILVWTSWDNLPSGVMLTLWYMMAILNPMQAFFNSFLYNLLEHTEQICCHCFGTQSRVQEMTERRPLLIANVKGSSNSNGYEMIE</sequence>
<accession>A0A5E4MHE1</accession>
<feature type="transmembrane region" description="Helical" evidence="5">
    <location>
        <begin position="210"/>
        <end position="231"/>
    </location>
</feature>
<feature type="transmembrane region" description="Helical" evidence="5">
    <location>
        <begin position="264"/>
        <end position="287"/>
    </location>
</feature>
<feature type="transmembrane region" description="Helical" evidence="5">
    <location>
        <begin position="169"/>
        <end position="190"/>
    </location>
</feature>
<keyword evidence="2 5" id="KW-0812">Transmembrane</keyword>
<evidence type="ECO:0000259" key="6">
    <source>
        <dbReference type="PROSITE" id="PS50262"/>
    </source>
</evidence>
<name>A0A5E4MHE1_9HEMI</name>
<keyword evidence="4 5" id="KW-0472">Membrane</keyword>
<evidence type="ECO:0000256" key="4">
    <source>
        <dbReference type="ARBA" id="ARBA00023136"/>
    </source>
</evidence>
<dbReference type="GO" id="GO:0005886">
    <property type="term" value="C:plasma membrane"/>
    <property type="evidence" value="ECO:0007669"/>
    <property type="project" value="TreeGrafter"/>
</dbReference>
<feature type="transmembrane region" description="Helical" evidence="5">
    <location>
        <begin position="299"/>
        <end position="318"/>
    </location>
</feature>
<dbReference type="SUPFAM" id="SSF81321">
    <property type="entry name" value="Family A G protein-coupled receptor-like"/>
    <property type="match status" value="1"/>
</dbReference>
<evidence type="ECO:0000256" key="5">
    <source>
        <dbReference type="SAM" id="Phobius"/>
    </source>
</evidence>
<feature type="transmembrane region" description="Helical" evidence="5">
    <location>
        <begin position="91"/>
        <end position="109"/>
    </location>
</feature>
<keyword evidence="7" id="KW-0675">Receptor</keyword>
<feature type="domain" description="G-protein coupled receptors family 1 profile" evidence="6">
    <location>
        <begin position="172"/>
        <end position="319"/>
    </location>
</feature>
<feature type="transmembrane region" description="Helical" evidence="5">
    <location>
        <begin position="124"/>
        <end position="148"/>
    </location>
</feature>
<dbReference type="Proteomes" id="UP000325440">
    <property type="component" value="Unassembled WGS sequence"/>
</dbReference>
<dbReference type="GO" id="GO:0072545">
    <property type="term" value="F:L-tyrosine binding"/>
    <property type="evidence" value="ECO:0007669"/>
    <property type="project" value="InterPro"/>
</dbReference>
<dbReference type="PRINTS" id="PR00965">
    <property type="entry name" value="OCULARALBNSM"/>
</dbReference>
<dbReference type="PANTHER" id="PTHR15177:SF2">
    <property type="entry name" value="G-PROTEIN COUPLED RECEPTOR 143"/>
    <property type="match status" value="1"/>
</dbReference>
<evidence type="ECO:0000256" key="1">
    <source>
        <dbReference type="ARBA" id="ARBA00004370"/>
    </source>
</evidence>
<dbReference type="GO" id="GO:0072544">
    <property type="term" value="F:L-DOPA binding"/>
    <property type="evidence" value="ECO:0007669"/>
    <property type="project" value="InterPro"/>
</dbReference>
<dbReference type="PANTHER" id="PTHR15177">
    <property type="entry name" value="G-PROTEIN COUPLED RECEPTOR 143"/>
    <property type="match status" value="1"/>
</dbReference>
<protein>
    <submittedName>
        <fullName evidence="7">G-protein coupled receptor 143,GPCR, rhodopsin-like, 7TM</fullName>
    </submittedName>
</protein>
<reference evidence="7 8" key="1">
    <citation type="submission" date="2019-08" db="EMBL/GenBank/DDBJ databases">
        <authorList>
            <person name="Alioto T."/>
            <person name="Alioto T."/>
            <person name="Gomez Garrido J."/>
        </authorList>
    </citation>
    <scope>NUCLEOTIDE SEQUENCE [LARGE SCALE GENOMIC DNA]</scope>
</reference>
<comment type="subcellular location">
    <subcellularLocation>
        <location evidence="1">Membrane</location>
    </subcellularLocation>
</comment>
<gene>
    <name evidence="7" type="ORF">CINCED_3A014471</name>
</gene>
<keyword evidence="8" id="KW-1185">Reference proteome</keyword>
<dbReference type="GO" id="GO:0035240">
    <property type="term" value="F:dopamine binding"/>
    <property type="evidence" value="ECO:0007669"/>
    <property type="project" value="InterPro"/>
</dbReference>
<evidence type="ECO:0000256" key="2">
    <source>
        <dbReference type="ARBA" id="ARBA00022692"/>
    </source>
</evidence>